<keyword evidence="3" id="KW-0472">Membrane</keyword>
<reference evidence="4 5" key="1">
    <citation type="submission" date="2021-03" db="EMBL/GenBank/DDBJ databases">
        <title>Lysobacter sp. nov. isolated from soil of gangwondo yeongwol, south Korea.</title>
        <authorList>
            <person name="Kim K.R."/>
            <person name="Kim K.H."/>
            <person name="Jeon C.O."/>
        </authorList>
    </citation>
    <scope>NUCLEOTIDE SEQUENCE [LARGE SCALE GENOMIC DNA]</scope>
    <source>
        <strain evidence="4 5">R19</strain>
    </source>
</reference>
<feature type="transmembrane region" description="Helical" evidence="3">
    <location>
        <begin position="438"/>
        <end position="461"/>
    </location>
</feature>
<keyword evidence="1" id="KW-0175">Coiled coil</keyword>
<name>A0A975ARA0_9GAMM</name>
<keyword evidence="5" id="KW-1185">Reference proteome</keyword>
<feature type="transmembrane region" description="Helical" evidence="3">
    <location>
        <begin position="503"/>
        <end position="521"/>
    </location>
</feature>
<dbReference type="NCBIfam" id="TIGR03007">
    <property type="entry name" value="pepcterm_ChnLen"/>
    <property type="match status" value="1"/>
</dbReference>
<evidence type="ECO:0000313" key="4">
    <source>
        <dbReference type="EMBL" id="QSX77674.1"/>
    </source>
</evidence>
<evidence type="ECO:0000313" key="5">
    <source>
        <dbReference type="Proteomes" id="UP000639274"/>
    </source>
</evidence>
<keyword evidence="3" id="KW-1133">Transmembrane helix</keyword>
<evidence type="ECO:0008006" key="6">
    <source>
        <dbReference type="Google" id="ProtNLM"/>
    </source>
</evidence>
<proteinExistence type="predicted"/>
<keyword evidence="3" id="KW-0812">Transmembrane</keyword>
<feature type="coiled-coil region" evidence="1">
    <location>
        <begin position="191"/>
        <end position="218"/>
    </location>
</feature>
<protein>
    <recommendedName>
        <fullName evidence="6">Polysaccharide chain length determinant N-terminal domain-containing protein</fullName>
    </recommendedName>
</protein>
<dbReference type="EMBL" id="CP071518">
    <property type="protein sequence ID" value="QSX77674.1"/>
    <property type="molecule type" value="Genomic_DNA"/>
</dbReference>
<sequence>MNNAYRQLPGPGPQALPALTLLPLAYREFRRYLLPLATIFAVVALFFLAWGLINPPSYKSSATVLVQDNAPVTPLLEGRAAAPSDAARVTITREILFGRRVMDDVLKAGGWKEGELSPLEKDQTIKSIIGRTEVVVTERTQVRSTDPKLSVVKITYTDSDPQRAYAVAKRFSEALIEQVLASKSQASESAYQFIDAQVEQYQKSLAEADRKLRDYRSSNPDALPGVDTDVAARIGELRRAVDNASMDLADVGAQEGQVMSLLSRESPVSTISRATQSNMQVAGLQAELDKLRLSYTDQHPDVVRLRNQIRDAQSQARSAGGGSTVLPGSTPSMNPVYTQLRSQLAEVRRQGAAAASRVATAQALLRQELDRSRTMLGTQGEVDALTRAHNVNREMYEDLLTRRENARVSMSLDADGRSLGFQIQEPASVPLQASGLRLAHFAMAGLALAVAIPLLLLSMVVKHDPRVRVPLQIEREAGLPVLGTIPLHLSQAQTIQRTRHIKLGTALFAAVPALYILAYLLRMADVL</sequence>
<accession>A0A975ARA0</accession>
<dbReference type="InterPro" id="IPR050445">
    <property type="entry name" value="Bact_polysacc_biosynth/exp"/>
</dbReference>
<dbReference type="RefSeq" id="WP_200612951.1">
    <property type="nucleotide sequence ID" value="NZ_CP071518.1"/>
</dbReference>
<evidence type="ECO:0000256" key="3">
    <source>
        <dbReference type="SAM" id="Phobius"/>
    </source>
</evidence>
<gene>
    <name evidence="4" type="ORF">I8J32_013125</name>
</gene>
<dbReference type="PANTHER" id="PTHR32309">
    <property type="entry name" value="TYROSINE-PROTEIN KINASE"/>
    <property type="match status" value="1"/>
</dbReference>
<dbReference type="InterPro" id="IPR014345">
    <property type="entry name" value="XrtA_polysacc_chain"/>
</dbReference>
<organism evidence="4 5">
    <name type="scientific">Agrilutibacter solisilvae</name>
    <dbReference type="NCBI Taxonomy" id="2763317"/>
    <lineage>
        <taxon>Bacteria</taxon>
        <taxon>Pseudomonadati</taxon>
        <taxon>Pseudomonadota</taxon>
        <taxon>Gammaproteobacteria</taxon>
        <taxon>Lysobacterales</taxon>
        <taxon>Lysobacteraceae</taxon>
        <taxon>Agrilutibacter</taxon>
    </lineage>
</organism>
<evidence type="ECO:0000256" key="1">
    <source>
        <dbReference type="SAM" id="Coils"/>
    </source>
</evidence>
<evidence type="ECO:0000256" key="2">
    <source>
        <dbReference type="SAM" id="MobiDB-lite"/>
    </source>
</evidence>
<dbReference type="Proteomes" id="UP000639274">
    <property type="component" value="Chromosome"/>
</dbReference>
<dbReference type="KEGG" id="lsf:I8J32_013125"/>
<dbReference type="PANTHER" id="PTHR32309:SF31">
    <property type="entry name" value="CAPSULAR EXOPOLYSACCHARIDE FAMILY"/>
    <property type="match status" value="1"/>
</dbReference>
<feature type="region of interest" description="Disordered" evidence="2">
    <location>
        <begin position="313"/>
        <end position="332"/>
    </location>
</feature>
<feature type="transmembrane region" description="Helical" evidence="3">
    <location>
        <begin position="32"/>
        <end position="53"/>
    </location>
</feature>
<dbReference type="AlphaFoldDB" id="A0A975ARA0"/>